<evidence type="ECO:0000313" key="1">
    <source>
        <dbReference type="EMBL" id="KAF2682077.1"/>
    </source>
</evidence>
<keyword evidence="2" id="KW-1185">Reference proteome</keyword>
<dbReference type="Pfam" id="PF04801">
    <property type="entry name" value="RPC5"/>
    <property type="match status" value="2"/>
</dbReference>
<feature type="non-terminal residue" evidence="1">
    <location>
        <position position="248"/>
    </location>
</feature>
<dbReference type="EMBL" id="MU005588">
    <property type="protein sequence ID" value="KAF2682077.1"/>
    <property type="molecule type" value="Genomic_DNA"/>
</dbReference>
<sequence>MNADEEDPVVAEYDVFITPEMETQLHILQYPDREKERPLTRATHSAPSQLRLKENSGFVEVDVPIDVRNFFNRPMGVKWGEALRKTKAFGQRAYGISSGFERAMPRPTRSGAVADGTPAPGAIEDDDNFDEWVEHFEDANEKGHVLNTQTFGGQISRDDGKGPSYMLGTFRKNELHLTRLHGLVQMRTQFHHIDAAAQLEAVNRRREKEAQEGAKPAEPKAFLPIVKKAGGDTTVEITQAFMKNTNME</sequence>
<dbReference type="PANTHER" id="PTHR12069">
    <property type="entry name" value="DNA-DIRECTED RNA POLYMERASES III 80 KDA POLYPEPTIDE RNA POLYMERASE III SUBUNIT 5"/>
    <property type="match status" value="1"/>
</dbReference>
<name>A0A6G1IUZ8_9PLEO</name>
<reference evidence="1" key="1">
    <citation type="journal article" date="2020" name="Stud. Mycol.">
        <title>101 Dothideomycetes genomes: a test case for predicting lifestyles and emergence of pathogens.</title>
        <authorList>
            <person name="Haridas S."/>
            <person name="Albert R."/>
            <person name="Binder M."/>
            <person name="Bloem J."/>
            <person name="Labutti K."/>
            <person name="Salamov A."/>
            <person name="Andreopoulos B."/>
            <person name="Baker S."/>
            <person name="Barry K."/>
            <person name="Bills G."/>
            <person name="Bluhm B."/>
            <person name="Cannon C."/>
            <person name="Castanera R."/>
            <person name="Culley D."/>
            <person name="Daum C."/>
            <person name="Ezra D."/>
            <person name="Gonzalez J."/>
            <person name="Henrissat B."/>
            <person name="Kuo A."/>
            <person name="Liang C."/>
            <person name="Lipzen A."/>
            <person name="Lutzoni F."/>
            <person name="Magnuson J."/>
            <person name="Mondo S."/>
            <person name="Nolan M."/>
            <person name="Ohm R."/>
            <person name="Pangilinan J."/>
            <person name="Park H.-J."/>
            <person name="Ramirez L."/>
            <person name="Alfaro M."/>
            <person name="Sun H."/>
            <person name="Tritt A."/>
            <person name="Yoshinaga Y."/>
            <person name="Zwiers L.-H."/>
            <person name="Turgeon B."/>
            <person name="Goodwin S."/>
            <person name="Spatafora J."/>
            <person name="Crous P."/>
            <person name="Grigoriev I."/>
        </authorList>
    </citation>
    <scope>NUCLEOTIDE SEQUENCE</scope>
    <source>
        <strain evidence="1">CBS 122367</strain>
    </source>
</reference>
<evidence type="ECO:0000313" key="2">
    <source>
        <dbReference type="Proteomes" id="UP000799291"/>
    </source>
</evidence>
<dbReference type="GO" id="GO:0005666">
    <property type="term" value="C:RNA polymerase III complex"/>
    <property type="evidence" value="ECO:0007669"/>
    <property type="project" value="TreeGrafter"/>
</dbReference>
<dbReference type="Proteomes" id="UP000799291">
    <property type="component" value="Unassembled WGS sequence"/>
</dbReference>
<dbReference type="OrthoDB" id="340681at2759"/>
<proteinExistence type="predicted"/>
<gene>
    <name evidence="1" type="ORF">K458DRAFT_488799</name>
</gene>
<protein>
    <submittedName>
        <fullName evidence="1">Uncharacterized protein</fullName>
    </submittedName>
</protein>
<dbReference type="GO" id="GO:0042797">
    <property type="term" value="P:tRNA transcription by RNA polymerase III"/>
    <property type="evidence" value="ECO:0007669"/>
    <property type="project" value="TreeGrafter"/>
</dbReference>
<dbReference type="InterPro" id="IPR006886">
    <property type="entry name" value="RNA_pol_III_Rpc5"/>
</dbReference>
<dbReference type="AlphaFoldDB" id="A0A6G1IUZ8"/>
<accession>A0A6G1IUZ8</accession>
<organism evidence="1 2">
    <name type="scientific">Lentithecium fluviatile CBS 122367</name>
    <dbReference type="NCBI Taxonomy" id="1168545"/>
    <lineage>
        <taxon>Eukaryota</taxon>
        <taxon>Fungi</taxon>
        <taxon>Dikarya</taxon>
        <taxon>Ascomycota</taxon>
        <taxon>Pezizomycotina</taxon>
        <taxon>Dothideomycetes</taxon>
        <taxon>Pleosporomycetidae</taxon>
        <taxon>Pleosporales</taxon>
        <taxon>Massarineae</taxon>
        <taxon>Lentitheciaceae</taxon>
        <taxon>Lentithecium</taxon>
    </lineage>
</organism>
<dbReference type="PANTHER" id="PTHR12069:SF0">
    <property type="entry name" value="DNA-DIRECTED RNA POLYMERASE III SUBUNIT RPC5"/>
    <property type="match status" value="1"/>
</dbReference>